<gene>
    <name evidence="7" type="ORF">ABUE31_03820</name>
</gene>
<proteinExistence type="predicted"/>
<comment type="caution">
    <text evidence="7">The sequence shown here is derived from an EMBL/GenBank/DDBJ whole genome shotgun (WGS) entry which is preliminary data.</text>
</comment>
<evidence type="ECO:0000256" key="3">
    <source>
        <dbReference type="ARBA" id="ARBA00022989"/>
    </source>
</evidence>
<dbReference type="InterPro" id="IPR052527">
    <property type="entry name" value="Metal_cation-efflux_comp"/>
</dbReference>
<dbReference type="RefSeq" id="WP_367722159.1">
    <property type="nucleotide sequence ID" value="NZ_JBFOCI010000001.1"/>
</dbReference>
<feature type="transmembrane region" description="Helical" evidence="6">
    <location>
        <begin position="64"/>
        <end position="83"/>
    </location>
</feature>
<dbReference type="PANTHER" id="PTHR43847">
    <property type="entry name" value="BLL3993 PROTEIN"/>
    <property type="match status" value="1"/>
</dbReference>
<dbReference type="PANTHER" id="PTHR43847:SF1">
    <property type="entry name" value="BLL3993 PROTEIN"/>
    <property type="match status" value="1"/>
</dbReference>
<dbReference type="InterPro" id="IPR007318">
    <property type="entry name" value="Phopholipid_MeTrfase"/>
</dbReference>
<evidence type="ECO:0000313" key="7">
    <source>
        <dbReference type="EMBL" id="MEW9805111.1"/>
    </source>
</evidence>
<name>A0ABV3QVL6_9HYPH</name>
<evidence type="ECO:0000256" key="5">
    <source>
        <dbReference type="SAM" id="MobiDB-lite"/>
    </source>
</evidence>
<dbReference type="Pfam" id="PF04191">
    <property type="entry name" value="PEMT"/>
    <property type="match status" value="1"/>
</dbReference>
<evidence type="ECO:0000313" key="8">
    <source>
        <dbReference type="Proteomes" id="UP001556196"/>
    </source>
</evidence>
<feature type="transmembrane region" description="Helical" evidence="6">
    <location>
        <begin position="35"/>
        <end position="52"/>
    </location>
</feature>
<dbReference type="GO" id="GO:0004671">
    <property type="term" value="F:protein C-terminal S-isoprenylcysteine carboxyl O-methyltransferase activity"/>
    <property type="evidence" value="ECO:0007669"/>
    <property type="project" value="UniProtKB-EC"/>
</dbReference>
<evidence type="ECO:0000256" key="1">
    <source>
        <dbReference type="ARBA" id="ARBA00004127"/>
    </source>
</evidence>
<evidence type="ECO:0000256" key="2">
    <source>
        <dbReference type="ARBA" id="ARBA00022692"/>
    </source>
</evidence>
<evidence type="ECO:0000256" key="4">
    <source>
        <dbReference type="ARBA" id="ARBA00023136"/>
    </source>
</evidence>
<evidence type="ECO:0000256" key="6">
    <source>
        <dbReference type="SAM" id="Phobius"/>
    </source>
</evidence>
<comment type="subcellular location">
    <subcellularLocation>
        <location evidence="1">Endomembrane system</location>
        <topology evidence="1">Multi-pass membrane protein</topology>
    </subcellularLocation>
</comment>
<accession>A0ABV3QVL6</accession>
<protein>
    <submittedName>
        <fullName evidence="7">Isoprenylcysteine carboxylmethyltransferase family protein</fullName>
        <ecNumber evidence="7">2.1.1.100</ecNumber>
        <ecNumber evidence="7">2.1.1.334</ecNumber>
    </submittedName>
</protein>
<feature type="region of interest" description="Disordered" evidence="5">
    <location>
        <begin position="1"/>
        <end position="20"/>
    </location>
</feature>
<keyword evidence="8" id="KW-1185">Reference proteome</keyword>
<dbReference type="EC" id="2.1.1.100" evidence="7"/>
<keyword evidence="7" id="KW-0808">Transferase</keyword>
<organism evidence="7 8">
    <name type="scientific">Mesorhizobium marinum</name>
    <dbReference type="NCBI Taxonomy" id="3228790"/>
    <lineage>
        <taxon>Bacteria</taxon>
        <taxon>Pseudomonadati</taxon>
        <taxon>Pseudomonadota</taxon>
        <taxon>Alphaproteobacteria</taxon>
        <taxon>Hyphomicrobiales</taxon>
        <taxon>Phyllobacteriaceae</taxon>
        <taxon>Mesorhizobium</taxon>
    </lineage>
</organism>
<dbReference type="EC" id="2.1.1.334" evidence="7"/>
<reference evidence="7 8" key="1">
    <citation type="submission" date="2024-06" db="EMBL/GenBank/DDBJ databases">
        <authorList>
            <person name="Tuo L."/>
        </authorList>
    </citation>
    <scope>NUCLEOTIDE SEQUENCE [LARGE SCALE GENOMIC DNA]</scope>
    <source>
        <strain evidence="7 8">ZMM04-5</strain>
    </source>
</reference>
<dbReference type="Gene3D" id="1.20.120.1630">
    <property type="match status" value="1"/>
</dbReference>
<keyword evidence="2 6" id="KW-0812">Transmembrane</keyword>
<sequence>MSDANRKPAKSAHAHPAATAGAPAAEKAGVVPWPPLIYVIAIAASVVLHGLYPLPWFGSPMSDILVAVGWLALLAMVALYFSAFRALKRAGTPINPNARPEHLVTGGPFGVTRNPIYLANTLLMLGVGLATGIAWFVPLALAAAFATQKMAIEREEHWLAEKFGKRYRDYAKRVRRWI</sequence>
<keyword evidence="3 6" id="KW-1133">Transmembrane helix</keyword>
<dbReference type="EMBL" id="JBFOCI010000001">
    <property type="protein sequence ID" value="MEW9805111.1"/>
    <property type="molecule type" value="Genomic_DNA"/>
</dbReference>
<feature type="transmembrane region" description="Helical" evidence="6">
    <location>
        <begin position="122"/>
        <end position="146"/>
    </location>
</feature>
<dbReference type="Proteomes" id="UP001556196">
    <property type="component" value="Unassembled WGS sequence"/>
</dbReference>
<keyword evidence="7" id="KW-0489">Methyltransferase</keyword>
<keyword evidence="4 6" id="KW-0472">Membrane</keyword>
<dbReference type="GO" id="GO:0032259">
    <property type="term" value="P:methylation"/>
    <property type="evidence" value="ECO:0007669"/>
    <property type="project" value="UniProtKB-KW"/>
</dbReference>